<keyword evidence="3" id="KW-1185">Reference proteome</keyword>
<reference evidence="2 3" key="1">
    <citation type="submission" date="2019-07" db="EMBL/GenBank/DDBJ databases">
        <title>Genomic Encyclopedia of Archaeal and Bacterial Type Strains, Phase II (KMG-II): from individual species to whole genera.</title>
        <authorList>
            <person name="Goeker M."/>
        </authorList>
    </citation>
    <scope>NUCLEOTIDE SEQUENCE [LARGE SCALE GENOMIC DNA]</scope>
    <source>
        <strain evidence="2 3">DSM 46842</strain>
    </source>
</reference>
<sequence length="56" mass="6042">MNSAMGMVRPIEKTPHGDSASALTTIRASTARMMIMIAKTAISAAMPPSRRPRQGW</sequence>
<dbReference type="Proteomes" id="UP000322499">
    <property type="component" value="Unassembled WGS sequence"/>
</dbReference>
<evidence type="ECO:0000313" key="3">
    <source>
        <dbReference type="Proteomes" id="UP000322499"/>
    </source>
</evidence>
<dbReference type="EMBL" id="VNHW01000006">
    <property type="protein sequence ID" value="TYP87497.1"/>
    <property type="molecule type" value="Genomic_DNA"/>
</dbReference>
<evidence type="ECO:0000256" key="1">
    <source>
        <dbReference type="SAM" id="MobiDB-lite"/>
    </source>
</evidence>
<name>A0A5S5CUN8_9ACTN</name>
<proteinExistence type="predicted"/>
<comment type="caution">
    <text evidence="2">The sequence shown here is derived from an EMBL/GenBank/DDBJ whole genome shotgun (WGS) entry which is preliminary data.</text>
</comment>
<gene>
    <name evidence="2" type="ORF">BD833_10685</name>
</gene>
<accession>A0A5S5CUN8</accession>
<feature type="region of interest" description="Disordered" evidence="1">
    <location>
        <begin position="1"/>
        <end position="22"/>
    </location>
</feature>
<organism evidence="2 3">
    <name type="scientific">Blastococcus xanthinilyticus</name>
    <dbReference type="NCBI Taxonomy" id="1564164"/>
    <lineage>
        <taxon>Bacteria</taxon>
        <taxon>Bacillati</taxon>
        <taxon>Actinomycetota</taxon>
        <taxon>Actinomycetes</taxon>
        <taxon>Geodermatophilales</taxon>
        <taxon>Geodermatophilaceae</taxon>
        <taxon>Blastococcus</taxon>
    </lineage>
</organism>
<dbReference type="AlphaFoldDB" id="A0A5S5CUN8"/>
<protein>
    <submittedName>
        <fullName evidence="2">Uncharacterized protein</fullName>
    </submittedName>
</protein>
<evidence type="ECO:0000313" key="2">
    <source>
        <dbReference type="EMBL" id="TYP87497.1"/>
    </source>
</evidence>